<accession>A0A4Y2EB64</accession>
<comment type="caution">
    <text evidence="1">The sequence shown here is derived from an EMBL/GenBank/DDBJ whole genome shotgun (WGS) entry which is preliminary data.</text>
</comment>
<gene>
    <name evidence="1" type="ORF">AVEN_45897_1</name>
</gene>
<name>A0A4Y2EB64_ARAVE</name>
<proteinExistence type="predicted"/>
<dbReference type="AlphaFoldDB" id="A0A4Y2EB64"/>
<organism evidence="1 2">
    <name type="scientific">Araneus ventricosus</name>
    <name type="common">Orbweaver spider</name>
    <name type="synonym">Epeira ventricosa</name>
    <dbReference type="NCBI Taxonomy" id="182803"/>
    <lineage>
        <taxon>Eukaryota</taxon>
        <taxon>Metazoa</taxon>
        <taxon>Ecdysozoa</taxon>
        <taxon>Arthropoda</taxon>
        <taxon>Chelicerata</taxon>
        <taxon>Arachnida</taxon>
        <taxon>Araneae</taxon>
        <taxon>Araneomorphae</taxon>
        <taxon>Entelegynae</taxon>
        <taxon>Araneoidea</taxon>
        <taxon>Araneidae</taxon>
        <taxon>Araneus</taxon>
    </lineage>
</organism>
<evidence type="ECO:0000313" key="1">
    <source>
        <dbReference type="EMBL" id="GBM25258.1"/>
    </source>
</evidence>
<dbReference type="EMBL" id="BGPR01000534">
    <property type="protein sequence ID" value="GBM25258.1"/>
    <property type="molecule type" value="Genomic_DNA"/>
</dbReference>
<keyword evidence="2" id="KW-1185">Reference proteome</keyword>
<dbReference type="Proteomes" id="UP000499080">
    <property type="component" value="Unassembled WGS sequence"/>
</dbReference>
<sequence>MTRTTPELSLPLQNSAPHQRVDVWLLTYDLTCNKPTYTADFQWCEDSWTAVKIGLAKVATWTVGKLHKGVFVQRAFFHSISSDTWHTKPFWNSQLRRSDRCPFSVELRRDYP</sequence>
<reference evidence="1 2" key="1">
    <citation type="journal article" date="2019" name="Sci. Rep.">
        <title>Orb-weaving spider Araneus ventricosus genome elucidates the spidroin gene catalogue.</title>
        <authorList>
            <person name="Kono N."/>
            <person name="Nakamura H."/>
            <person name="Ohtoshi R."/>
            <person name="Moran D.A.P."/>
            <person name="Shinohara A."/>
            <person name="Yoshida Y."/>
            <person name="Fujiwara M."/>
            <person name="Mori M."/>
            <person name="Tomita M."/>
            <person name="Arakawa K."/>
        </authorList>
    </citation>
    <scope>NUCLEOTIDE SEQUENCE [LARGE SCALE GENOMIC DNA]</scope>
</reference>
<protein>
    <submittedName>
        <fullName evidence="1">Uncharacterized protein</fullName>
    </submittedName>
</protein>
<evidence type="ECO:0000313" key="2">
    <source>
        <dbReference type="Proteomes" id="UP000499080"/>
    </source>
</evidence>